<gene>
    <name evidence="1" type="ORF">CURHAP_LOCUS3549</name>
    <name evidence="2" type="ORF">CURHAP_LOCUS49767</name>
    <name evidence="3" type="ORF">ORAREDHAP_LOCUS3334</name>
</gene>
<reference evidence="5" key="1">
    <citation type="journal article" date="2020" name="Genome Biol.">
        <title>Gamete binning: chromosome-level and haplotype-resolved genome assembly enabled by high-throughput single-cell sequencing of gamete genomes.</title>
        <authorList>
            <person name="Campoy J.A."/>
            <person name="Sun H."/>
            <person name="Goel M."/>
            <person name="Jiao W.-B."/>
            <person name="Folz-Donahue K."/>
            <person name="Wang N."/>
            <person name="Rubio M."/>
            <person name="Liu C."/>
            <person name="Kukat C."/>
            <person name="Ruiz D."/>
            <person name="Huettel B."/>
            <person name="Schneeberger K."/>
        </authorList>
    </citation>
    <scope>NUCLEOTIDE SEQUENCE [LARGE SCALE GENOMIC DNA]</scope>
    <source>
        <strain evidence="5">cv. Rojo Pasion</strain>
    </source>
</reference>
<dbReference type="EMBL" id="CAEKDK010000001">
    <property type="protein sequence ID" value="CAB4263395.1"/>
    <property type="molecule type" value="Genomic_DNA"/>
</dbReference>
<keyword evidence="5" id="KW-1185">Reference proteome</keyword>
<dbReference type="AlphaFoldDB" id="A0A6J5VLI4"/>
<proteinExistence type="predicted"/>
<evidence type="ECO:0000313" key="5">
    <source>
        <dbReference type="Proteomes" id="UP000507245"/>
    </source>
</evidence>
<sequence length="59" mass="6495">MVAFPSSVGFPAGSVTDRIRGSKGRLEFRDEVGFEGTNFQTVPYFLFSNLSLPTPILKL</sequence>
<dbReference type="EMBL" id="CAEKKB010000001">
    <property type="protein sequence ID" value="CAB4293908.1"/>
    <property type="molecule type" value="Genomic_DNA"/>
</dbReference>
<reference evidence="2 4" key="2">
    <citation type="submission" date="2020-05" db="EMBL/GenBank/DDBJ databases">
        <authorList>
            <person name="Campoy J."/>
            <person name="Schneeberger K."/>
            <person name="Spophaly S."/>
        </authorList>
    </citation>
    <scope>NUCLEOTIDE SEQUENCE [LARGE SCALE GENOMIC DNA]</scope>
    <source>
        <strain evidence="2">PruArmRojPasFocal</strain>
    </source>
</reference>
<evidence type="ECO:0000313" key="4">
    <source>
        <dbReference type="Proteomes" id="UP000507222"/>
    </source>
</evidence>
<accession>A0A6J5VLI4</accession>
<name>A0A6J5VLI4_PRUAR</name>
<dbReference type="Proteomes" id="UP000507245">
    <property type="component" value="Unassembled WGS sequence"/>
</dbReference>
<evidence type="ECO:0000313" key="3">
    <source>
        <dbReference type="EMBL" id="CAB4293908.1"/>
    </source>
</evidence>
<evidence type="ECO:0000313" key="2">
    <source>
        <dbReference type="EMBL" id="CAB4289989.1"/>
    </source>
</evidence>
<dbReference type="Proteomes" id="UP000507222">
    <property type="component" value="Unassembled WGS sequence"/>
</dbReference>
<organism evidence="2 4">
    <name type="scientific">Prunus armeniaca</name>
    <name type="common">Apricot</name>
    <name type="synonym">Armeniaca vulgaris</name>
    <dbReference type="NCBI Taxonomy" id="36596"/>
    <lineage>
        <taxon>Eukaryota</taxon>
        <taxon>Viridiplantae</taxon>
        <taxon>Streptophyta</taxon>
        <taxon>Embryophyta</taxon>
        <taxon>Tracheophyta</taxon>
        <taxon>Spermatophyta</taxon>
        <taxon>Magnoliopsida</taxon>
        <taxon>eudicotyledons</taxon>
        <taxon>Gunneridae</taxon>
        <taxon>Pentapetalae</taxon>
        <taxon>rosids</taxon>
        <taxon>fabids</taxon>
        <taxon>Rosales</taxon>
        <taxon>Rosaceae</taxon>
        <taxon>Amygdaloideae</taxon>
        <taxon>Amygdaleae</taxon>
        <taxon>Prunus</taxon>
    </lineage>
</organism>
<evidence type="ECO:0000313" key="1">
    <source>
        <dbReference type="EMBL" id="CAB4263395.1"/>
    </source>
</evidence>
<protein>
    <submittedName>
        <fullName evidence="2">Uncharacterized protein</fullName>
    </submittedName>
</protein>
<dbReference type="EMBL" id="CAEKDK010000008">
    <property type="protein sequence ID" value="CAB4289989.1"/>
    <property type="molecule type" value="Genomic_DNA"/>
</dbReference>